<proteinExistence type="predicted"/>
<dbReference type="EMBL" id="BNJJ01000018">
    <property type="protein sequence ID" value="GHO87558.1"/>
    <property type="molecule type" value="Genomic_DNA"/>
</dbReference>
<feature type="compositionally biased region" description="Basic residues" evidence="1">
    <location>
        <begin position="35"/>
        <end position="45"/>
    </location>
</feature>
<organism evidence="2 3">
    <name type="scientific">Dictyobacter formicarum</name>
    <dbReference type="NCBI Taxonomy" id="2778368"/>
    <lineage>
        <taxon>Bacteria</taxon>
        <taxon>Bacillati</taxon>
        <taxon>Chloroflexota</taxon>
        <taxon>Ktedonobacteria</taxon>
        <taxon>Ktedonobacterales</taxon>
        <taxon>Dictyobacteraceae</taxon>
        <taxon>Dictyobacter</taxon>
    </lineage>
</organism>
<name>A0ABQ3VQ95_9CHLR</name>
<evidence type="ECO:0000256" key="1">
    <source>
        <dbReference type="SAM" id="MobiDB-lite"/>
    </source>
</evidence>
<dbReference type="Proteomes" id="UP000635565">
    <property type="component" value="Unassembled WGS sequence"/>
</dbReference>
<evidence type="ECO:0000313" key="3">
    <source>
        <dbReference type="Proteomes" id="UP000635565"/>
    </source>
</evidence>
<evidence type="ECO:0000313" key="2">
    <source>
        <dbReference type="EMBL" id="GHO87558.1"/>
    </source>
</evidence>
<keyword evidence="3" id="KW-1185">Reference proteome</keyword>
<protein>
    <submittedName>
        <fullName evidence="2">Uncharacterized protein</fullName>
    </submittedName>
</protein>
<gene>
    <name evidence="2" type="ORF">KSZ_55640</name>
</gene>
<dbReference type="RefSeq" id="WP_201365119.1">
    <property type="nucleotide sequence ID" value="NZ_BNJJ01000018.1"/>
</dbReference>
<comment type="caution">
    <text evidence="2">The sequence shown here is derived from an EMBL/GenBank/DDBJ whole genome shotgun (WGS) entry which is preliminary data.</text>
</comment>
<reference evidence="2 3" key="1">
    <citation type="journal article" date="2021" name="Int. J. Syst. Evol. Microbiol.">
        <title>Reticulibacter mediterranei gen. nov., sp. nov., within the new family Reticulibacteraceae fam. nov., and Ktedonospora formicarum gen. nov., sp. nov., Ktedonobacter robiniae sp. nov., Dictyobacter formicarum sp. nov. and Dictyobacter arantiisoli sp. nov., belonging to the class Ktedonobacteria.</title>
        <authorList>
            <person name="Yabe S."/>
            <person name="Zheng Y."/>
            <person name="Wang C.M."/>
            <person name="Sakai Y."/>
            <person name="Abe K."/>
            <person name="Yokota A."/>
            <person name="Donadio S."/>
            <person name="Cavaletti L."/>
            <person name="Monciardini P."/>
        </authorList>
    </citation>
    <scope>NUCLEOTIDE SEQUENCE [LARGE SCALE GENOMIC DNA]</scope>
    <source>
        <strain evidence="2 3">SOSP1-9</strain>
    </source>
</reference>
<sequence length="54" mass="6670">MLGYPHARIRVYMGRARKMRKALLLGEAEIVDGKRRKKRRRRRSCWPRGDQRFW</sequence>
<feature type="region of interest" description="Disordered" evidence="1">
    <location>
        <begin position="35"/>
        <end position="54"/>
    </location>
</feature>
<accession>A0ABQ3VQ95</accession>